<feature type="transmembrane region" description="Helical" evidence="1">
    <location>
        <begin position="100"/>
        <end position="122"/>
    </location>
</feature>
<keyword evidence="1" id="KW-1133">Transmembrane helix</keyword>
<evidence type="ECO:0000256" key="1">
    <source>
        <dbReference type="SAM" id="Phobius"/>
    </source>
</evidence>
<evidence type="ECO:0000313" key="2">
    <source>
        <dbReference type="EMBL" id="EMD33920.1"/>
    </source>
</evidence>
<gene>
    <name evidence="2" type="ORF">CERSUDRAFT_125678</name>
</gene>
<keyword evidence="1" id="KW-0812">Transmembrane</keyword>
<organism evidence="2 3">
    <name type="scientific">Ceriporiopsis subvermispora (strain B)</name>
    <name type="common">White-rot fungus</name>
    <name type="synonym">Gelatoporia subvermispora</name>
    <dbReference type="NCBI Taxonomy" id="914234"/>
    <lineage>
        <taxon>Eukaryota</taxon>
        <taxon>Fungi</taxon>
        <taxon>Dikarya</taxon>
        <taxon>Basidiomycota</taxon>
        <taxon>Agaricomycotina</taxon>
        <taxon>Agaricomycetes</taxon>
        <taxon>Polyporales</taxon>
        <taxon>Gelatoporiaceae</taxon>
        <taxon>Gelatoporia</taxon>
    </lineage>
</organism>
<dbReference type="AlphaFoldDB" id="M2QP52"/>
<proteinExistence type="predicted"/>
<name>M2QP52_CERS8</name>
<reference evidence="2 3" key="1">
    <citation type="journal article" date="2012" name="Proc. Natl. Acad. Sci. U.S.A.">
        <title>Comparative genomics of Ceriporiopsis subvermispora and Phanerochaete chrysosporium provide insight into selective ligninolysis.</title>
        <authorList>
            <person name="Fernandez-Fueyo E."/>
            <person name="Ruiz-Duenas F.J."/>
            <person name="Ferreira P."/>
            <person name="Floudas D."/>
            <person name="Hibbett D.S."/>
            <person name="Canessa P."/>
            <person name="Larrondo L.F."/>
            <person name="James T.Y."/>
            <person name="Seelenfreund D."/>
            <person name="Lobos S."/>
            <person name="Polanco R."/>
            <person name="Tello M."/>
            <person name="Honda Y."/>
            <person name="Watanabe T."/>
            <person name="Watanabe T."/>
            <person name="Ryu J.S."/>
            <person name="Kubicek C.P."/>
            <person name="Schmoll M."/>
            <person name="Gaskell J."/>
            <person name="Hammel K.E."/>
            <person name="St John F.J."/>
            <person name="Vanden Wymelenberg A."/>
            <person name="Sabat G."/>
            <person name="Splinter BonDurant S."/>
            <person name="Syed K."/>
            <person name="Yadav J.S."/>
            <person name="Doddapaneni H."/>
            <person name="Subramanian V."/>
            <person name="Lavin J.L."/>
            <person name="Oguiza J.A."/>
            <person name="Perez G."/>
            <person name="Pisabarro A.G."/>
            <person name="Ramirez L."/>
            <person name="Santoyo F."/>
            <person name="Master E."/>
            <person name="Coutinho P.M."/>
            <person name="Henrissat B."/>
            <person name="Lombard V."/>
            <person name="Magnuson J.K."/>
            <person name="Kuees U."/>
            <person name="Hori C."/>
            <person name="Igarashi K."/>
            <person name="Samejima M."/>
            <person name="Held B.W."/>
            <person name="Barry K.W."/>
            <person name="LaButti K.M."/>
            <person name="Lapidus A."/>
            <person name="Lindquist E.A."/>
            <person name="Lucas S.M."/>
            <person name="Riley R."/>
            <person name="Salamov A.A."/>
            <person name="Hoffmeister D."/>
            <person name="Schwenk D."/>
            <person name="Hadar Y."/>
            <person name="Yarden O."/>
            <person name="de Vries R.P."/>
            <person name="Wiebenga A."/>
            <person name="Stenlid J."/>
            <person name="Eastwood D."/>
            <person name="Grigoriev I.V."/>
            <person name="Berka R.M."/>
            <person name="Blanchette R.A."/>
            <person name="Kersten P."/>
            <person name="Martinez A.T."/>
            <person name="Vicuna R."/>
            <person name="Cullen D."/>
        </authorList>
    </citation>
    <scope>NUCLEOTIDE SEQUENCE [LARGE SCALE GENOMIC DNA]</scope>
    <source>
        <strain evidence="2 3">B</strain>
    </source>
</reference>
<keyword evidence="1" id="KW-0472">Membrane</keyword>
<dbReference type="OrthoDB" id="2745134at2759"/>
<feature type="transmembrane region" description="Helical" evidence="1">
    <location>
        <begin position="14"/>
        <end position="36"/>
    </location>
</feature>
<dbReference type="Proteomes" id="UP000016930">
    <property type="component" value="Unassembled WGS sequence"/>
</dbReference>
<protein>
    <submittedName>
        <fullName evidence="2">Uncharacterized protein</fullName>
    </submittedName>
</protein>
<evidence type="ECO:0000313" key="3">
    <source>
        <dbReference type="Proteomes" id="UP000016930"/>
    </source>
</evidence>
<keyword evidence="3" id="KW-1185">Reference proteome</keyword>
<dbReference type="HOGENOM" id="CLU_1390054_0_0_1"/>
<accession>M2QP52</accession>
<sequence>MLRVWILYEKNRRVLWFLLVAFSAEVITMLILSFYYDGPKFVHMEFMPIGCFAIGGRRHWTIFAIAPLTVSLIMFGMTMYRCRKTLRVSQGVGMPLFQLFLRDGILYFIAASPVLIAGLFMWRFARSTLSESLVGLYSMVTSRVLINIRTAVIEKTRRLTHTSAFDLMVLDISDGSVTMAENPPPRILCKDGADTA</sequence>
<dbReference type="EMBL" id="KB445804">
    <property type="protein sequence ID" value="EMD33920.1"/>
    <property type="molecule type" value="Genomic_DNA"/>
</dbReference>
<feature type="transmembrane region" description="Helical" evidence="1">
    <location>
        <begin position="60"/>
        <end position="80"/>
    </location>
</feature>